<evidence type="ECO:0000313" key="2">
    <source>
        <dbReference type="Proteomes" id="UP000887116"/>
    </source>
</evidence>
<dbReference type="Proteomes" id="UP000887116">
    <property type="component" value="Unassembled WGS sequence"/>
</dbReference>
<dbReference type="AlphaFoldDB" id="A0A8X6GC52"/>
<evidence type="ECO:0000313" key="1">
    <source>
        <dbReference type="EMBL" id="GFQ79258.1"/>
    </source>
</evidence>
<proteinExistence type="predicted"/>
<reference evidence="1" key="1">
    <citation type="submission" date="2020-07" db="EMBL/GenBank/DDBJ databases">
        <title>Multicomponent nature underlies the extraordinary mechanical properties of spider dragline silk.</title>
        <authorList>
            <person name="Kono N."/>
            <person name="Nakamura H."/>
            <person name="Mori M."/>
            <person name="Yoshida Y."/>
            <person name="Ohtoshi R."/>
            <person name="Malay A.D."/>
            <person name="Moran D.A.P."/>
            <person name="Tomita M."/>
            <person name="Numata K."/>
            <person name="Arakawa K."/>
        </authorList>
    </citation>
    <scope>NUCLEOTIDE SEQUENCE</scope>
</reference>
<dbReference type="EMBL" id="BMAO01032032">
    <property type="protein sequence ID" value="GFQ79258.1"/>
    <property type="molecule type" value="Genomic_DNA"/>
</dbReference>
<sequence>MKSRSGVFRCLSSQYAIHELTIALINRRKNTFSTTCKIFDLIFPDNKNGSKTLPLISLLEVIRFVSNLSGLRFMDKSKFNRQKAVFSKTELFTFVQYRRSCYNTSKMRELHYVRQCHLCSVNENTFKTFGRTGGKVSN</sequence>
<gene>
    <name evidence="1" type="ORF">TNCT_625841</name>
</gene>
<comment type="caution">
    <text evidence="1">The sequence shown here is derived from an EMBL/GenBank/DDBJ whole genome shotgun (WGS) entry which is preliminary data.</text>
</comment>
<name>A0A8X6GC52_TRICU</name>
<evidence type="ECO:0008006" key="3">
    <source>
        <dbReference type="Google" id="ProtNLM"/>
    </source>
</evidence>
<accession>A0A8X6GC52</accession>
<organism evidence="1 2">
    <name type="scientific">Trichonephila clavata</name>
    <name type="common">Joro spider</name>
    <name type="synonym">Nephila clavata</name>
    <dbReference type="NCBI Taxonomy" id="2740835"/>
    <lineage>
        <taxon>Eukaryota</taxon>
        <taxon>Metazoa</taxon>
        <taxon>Ecdysozoa</taxon>
        <taxon>Arthropoda</taxon>
        <taxon>Chelicerata</taxon>
        <taxon>Arachnida</taxon>
        <taxon>Araneae</taxon>
        <taxon>Araneomorphae</taxon>
        <taxon>Entelegynae</taxon>
        <taxon>Araneoidea</taxon>
        <taxon>Nephilidae</taxon>
        <taxon>Trichonephila</taxon>
    </lineage>
</organism>
<keyword evidence="2" id="KW-1185">Reference proteome</keyword>
<protein>
    <recommendedName>
        <fullName evidence="3">PiggyBac transposable element-derived protein domain-containing protein</fullName>
    </recommendedName>
</protein>